<reference evidence="2 3" key="1">
    <citation type="journal article" date="2009" name="Nature">
        <title>Evolution of pathogenicity and sexual reproduction in eight Candida genomes.</title>
        <authorList>
            <person name="Butler G."/>
            <person name="Rasmussen M.D."/>
            <person name="Lin M.F."/>
            <person name="Santos M.A."/>
            <person name="Sakthikumar S."/>
            <person name="Munro C.A."/>
            <person name="Rheinbay E."/>
            <person name="Grabherr M."/>
            <person name="Forche A."/>
            <person name="Reedy J.L."/>
            <person name="Agrafioti I."/>
            <person name="Arnaud M.B."/>
            <person name="Bates S."/>
            <person name="Brown A.J."/>
            <person name="Brunke S."/>
            <person name="Costanzo M.C."/>
            <person name="Fitzpatrick D.A."/>
            <person name="de Groot P.W."/>
            <person name="Harris D."/>
            <person name="Hoyer L.L."/>
            <person name="Hube B."/>
            <person name="Klis F.M."/>
            <person name="Kodira C."/>
            <person name="Lennard N."/>
            <person name="Logue M.E."/>
            <person name="Martin R."/>
            <person name="Neiman A.M."/>
            <person name="Nikolaou E."/>
            <person name="Quail M.A."/>
            <person name="Quinn J."/>
            <person name="Santos M.C."/>
            <person name="Schmitzberger F.F."/>
            <person name="Sherlock G."/>
            <person name="Shah P."/>
            <person name="Silverstein K.A."/>
            <person name="Skrzypek M.S."/>
            <person name="Soll D."/>
            <person name="Staggs R."/>
            <person name="Stansfield I."/>
            <person name="Stumpf M.P."/>
            <person name="Sudbery P.E."/>
            <person name="Srikantha T."/>
            <person name="Zeng Q."/>
            <person name="Berman J."/>
            <person name="Berriman M."/>
            <person name="Heitman J."/>
            <person name="Gow N.A."/>
            <person name="Lorenz M.C."/>
            <person name="Birren B.W."/>
            <person name="Kellis M."/>
            <person name="Cuomo C.A."/>
        </authorList>
    </citation>
    <scope>NUCLEOTIDE SEQUENCE [LARGE SCALE GENOMIC DNA]</scope>
    <source>
        <strain evidence="2 3">ATCC 42720</strain>
    </source>
</reference>
<gene>
    <name evidence="2" type="ORF">CLUG_05026</name>
</gene>
<proteinExistence type="predicted"/>
<name>C4YA88_CLAL4</name>
<organism evidence="2 3">
    <name type="scientific">Clavispora lusitaniae (strain ATCC 42720)</name>
    <name type="common">Yeast</name>
    <name type="synonym">Candida lusitaniae</name>
    <dbReference type="NCBI Taxonomy" id="306902"/>
    <lineage>
        <taxon>Eukaryota</taxon>
        <taxon>Fungi</taxon>
        <taxon>Dikarya</taxon>
        <taxon>Ascomycota</taxon>
        <taxon>Saccharomycotina</taxon>
        <taxon>Pichiomycetes</taxon>
        <taxon>Metschnikowiaceae</taxon>
        <taxon>Clavispora</taxon>
    </lineage>
</organism>
<evidence type="ECO:0000256" key="1">
    <source>
        <dbReference type="SAM" id="MobiDB-lite"/>
    </source>
</evidence>
<dbReference type="VEuPathDB" id="FungiDB:CLUG_05026"/>
<feature type="compositionally biased region" description="Polar residues" evidence="1">
    <location>
        <begin position="23"/>
        <end position="41"/>
    </location>
</feature>
<dbReference type="KEGG" id="clu:CLUG_05026"/>
<sequence>MMSAHRRAANVNSRSSWRKAVSESATSTHFSKSPGVQNKYSVTPKKIRNSGVEQIIWSYGTMPKRCQLSTMAKSRRCELGWAHPGGSLLKEKRSSNASSSNRRPGSEAKTYFFAVWSRSSSSSRRPWIINVKRSVASCAYWSTWSWAAGLVMARPA</sequence>
<dbReference type="Proteomes" id="UP000007703">
    <property type="component" value="Unassembled WGS sequence"/>
</dbReference>
<evidence type="ECO:0000313" key="2">
    <source>
        <dbReference type="EMBL" id="EEQ40898.1"/>
    </source>
</evidence>
<protein>
    <submittedName>
        <fullName evidence="2">Uncharacterized protein</fullName>
    </submittedName>
</protein>
<dbReference type="EMBL" id="CH408081">
    <property type="protein sequence ID" value="EEQ40898.1"/>
    <property type="molecule type" value="Genomic_DNA"/>
</dbReference>
<evidence type="ECO:0000313" key="3">
    <source>
        <dbReference type="Proteomes" id="UP000007703"/>
    </source>
</evidence>
<accession>C4YA88</accession>
<dbReference type="InParanoid" id="C4YA88"/>
<dbReference type="AlphaFoldDB" id="C4YA88"/>
<feature type="region of interest" description="Disordered" evidence="1">
    <location>
        <begin position="1"/>
        <end position="41"/>
    </location>
</feature>
<dbReference type="HOGENOM" id="CLU_1686386_0_0_1"/>